<keyword evidence="1" id="KW-0328">Glycosyltransferase</keyword>
<dbReference type="GO" id="GO:0005829">
    <property type="term" value="C:cytosol"/>
    <property type="evidence" value="ECO:0007669"/>
    <property type="project" value="TreeGrafter"/>
</dbReference>
<dbReference type="Gene3D" id="3.40.50.2000">
    <property type="entry name" value="Glycogen Phosphorylase B"/>
    <property type="match status" value="2"/>
</dbReference>
<dbReference type="STRING" id="1008459.TASI_0832"/>
<evidence type="ECO:0000313" key="4">
    <source>
        <dbReference type="Proteomes" id="UP000009284"/>
    </source>
</evidence>
<gene>
    <name evidence="3" type="ordered locus">TASI_0832</name>
</gene>
<dbReference type="SUPFAM" id="SSF53756">
    <property type="entry name" value="UDP-Glycosyltransferase/glycogen phosphorylase"/>
    <property type="match status" value="1"/>
</dbReference>
<dbReference type="RefSeq" id="WP_014111497.1">
    <property type="nucleotide sequence ID" value="NC_016043.1"/>
</dbReference>
<dbReference type="Proteomes" id="UP000009284">
    <property type="component" value="Chromosome"/>
</dbReference>
<dbReference type="KEGG" id="tas:TASI_0832"/>
<dbReference type="GO" id="GO:0008713">
    <property type="term" value="F:ADP-heptose-lipopolysaccharide heptosyltransferase activity"/>
    <property type="evidence" value="ECO:0007669"/>
    <property type="project" value="TreeGrafter"/>
</dbReference>
<dbReference type="OrthoDB" id="9797795at2"/>
<evidence type="ECO:0000256" key="1">
    <source>
        <dbReference type="ARBA" id="ARBA00022676"/>
    </source>
</evidence>
<reference evidence="3 4" key="2">
    <citation type="journal article" date="2012" name="PLoS ONE">
        <title>Genomic characterization of the taylorella genus.</title>
        <authorList>
            <person name="Hebert L."/>
            <person name="Moumen B."/>
            <person name="Pons N."/>
            <person name="Duquesne F."/>
            <person name="Breuil M.F."/>
            <person name="Goux D."/>
            <person name="Batto J.M."/>
            <person name="Laugier C."/>
            <person name="Renault P."/>
            <person name="Petry S."/>
        </authorList>
    </citation>
    <scope>NUCLEOTIDE SEQUENCE [LARGE SCALE GENOMIC DNA]</scope>
    <source>
        <strain evidence="3 4">MCE3</strain>
    </source>
</reference>
<dbReference type="eggNOG" id="COG0859">
    <property type="taxonomic scope" value="Bacteria"/>
</dbReference>
<protein>
    <submittedName>
        <fullName evidence="3">ADP-heptose--lipooligosaccharide heptosyltransferase II</fullName>
    </submittedName>
</protein>
<reference key="1">
    <citation type="submission" date="2011-09" db="EMBL/GenBank/DDBJ databases">
        <title>Genomic characterization of the Taylorella genus.</title>
        <authorList>
            <person name="Hebert L."/>
            <person name="Moumen B."/>
            <person name="Pons N."/>
            <person name="Duquesne F."/>
            <person name="Breuil M.-F."/>
            <person name="Goux D."/>
            <person name="Batto J.-M."/>
            <person name="Renault P."/>
            <person name="Laugier C."/>
            <person name="Petry S."/>
        </authorList>
    </citation>
    <scope>NUCLEOTIDE SEQUENCE</scope>
    <source>
        <strain>MCE3</strain>
    </source>
</reference>
<dbReference type="GO" id="GO:0009244">
    <property type="term" value="P:lipopolysaccharide core region biosynthetic process"/>
    <property type="evidence" value="ECO:0007669"/>
    <property type="project" value="TreeGrafter"/>
</dbReference>
<proteinExistence type="predicted"/>
<organism evidence="3 4">
    <name type="scientific">Taylorella asinigenitalis (strain MCE3)</name>
    <dbReference type="NCBI Taxonomy" id="1008459"/>
    <lineage>
        <taxon>Bacteria</taxon>
        <taxon>Pseudomonadati</taxon>
        <taxon>Pseudomonadota</taxon>
        <taxon>Betaproteobacteria</taxon>
        <taxon>Burkholderiales</taxon>
        <taxon>Alcaligenaceae</taxon>
        <taxon>Taylorella</taxon>
    </lineage>
</organism>
<keyword evidence="2 3" id="KW-0808">Transferase</keyword>
<evidence type="ECO:0000313" key="3">
    <source>
        <dbReference type="EMBL" id="AEP36601.1"/>
    </source>
</evidence>
<dbReference type="EMBL" id="CP003059">
    <property type="protein sequence ID" value="AEP36601.1"/>
    <property type="molecule type" value="Genomic_DNA"/>
</dbReference>
<dbReference type="CDD" id="cd03789">
    <property type="entry name" value="GT9_LPS_heptosyltransferase"/>
    <property type="match status" value="1"/>
</dbReference>
<sequence length="367" mass="41943">MNLLVVRNDKLGDFALIWPALKLLKSSIPNLRISALVSEYTSPLASICPYIDEVIVDISTDGKILNPNLTEEQKKKFLKALKAHKFDASILFYSTWHNTKLIRKLDIPHRFAPATKLFQIFHNHRLIQRRSQNLKPEYEYNIDLAKYFIKFLKKRGLSLHSNSESAILERALIPPYLSFSKEFLYPHKDTILERLSLDRNLISDPWVMVHTSTGGTASTLSPHQVANLIQHINKDFKTQIFLTSGPNEAKTALDILNILEPQIKNRVHYYESKYGLVDFVHSIACSNLFIAGSTGPLHIAGLLDIPTIGFYPNFKSSNSLRWQACSSEQNRMVISLNSEQGNDFSTLDMDKSYLKSKDFISRHLVLR</sequence>
<dbReference type="Pfam" id="PF01075">
    <property type="entry name" value="Glyco_transf_9"/>
    <property type="match status" value="1"/>
</dbReference>
<name>G4QB60_TAYAM</name>
<dbReference type="InterPro" id="IPR051199">
    <property type="entry name" value="LPS_LOS_Heptosyltrfase"/>
</dbReference>
<evidence type="ECO:0000256" key="2">
    <source>
        <dbReference type="ARBA" id="ARBA00022679"/>
    </source>
</evidence>
<dbReference type="PANTHER" id="PTHR30160">
    <property type="entry name" value="TETRAACYLDISACCHARIDE 4'-KINASE-RELATED"/>
    <property type="match status" value="1"/>
</dbReference>
<accession>G4QB60</accession>
<dbReference type="AlphaFoldDB" id="G4QB60"/>
<dbReference type="PANTHER" id="PTHR30160:SF15">
    <property type="entry name" value="GLYCOSYLTRANSFERASE HI_0523-RELATED"/>
    <property type="match status" value="1"/>
</dbReference>
<keyword evidence="4" id="KW-1185">Reference proteome</keyword>
<dbReference type="HOGENOM" id="CLU_038371_1_0_4"/>
<dbReference type="InterPro" id="IPR002201">
    <property type="entry name" value="Glyco_trans_9"/>
</dbReference>